<feature type="domain" description="Fe2OG dioxygenase" evidence="2">
    <location>
        <begin position="197"/>
        <end position="319"/>
    </location>
</feature>
<keyword evidence="5" id="KW-1185">Reference proteome</keyword>
<accession>A0A813GMI4</accession>
<dbReference type="EMBL" id="CAJNNV010029270">
    <property type="protein sequence ID" value="CAE8627802.1"/>
    <property type="molecule type" value="Genomic_DNA"/>
</dbReference>
<dbReference type="Pfam" id="PF03171">
    <property type="entry name" value="2OG-FeII_Oxy"/>
    <property type="match status" value="1"/>
</dbReference>
<dbReference type="OrthoDB" id="288590at2759"/>
<dbReference type="InterPro" id="IPR005123">
    <property type="entry name" value="Oxoglu/Fe-dep_dioxygenase_dom"/>
</dbReference>
<evidence type="ECO:0000313" key="5">
    <source>
        <dbReference type="Proteomes" id="UP000654075"/>
    </source>
</evidence>
<dbReference type="Gene3D" id="2.60.120.330">
    <property type="entry name" value="B-lactam Antibiotic, Isopenicillin N Synthase, Chain"/>
    <property type="match status" value="1"/>
</dbReference>
<dbReference type="AlphaFoldDB" id="A0A813GMI4"/>
<name>A0A813GMI4_POLGL</name>
<keyword evidence="1" id="KW-0408">Iron</keyword>
<gene>
    <name evidence="4" type="ORF">PGLA1383_LOCUS44519</name>
    <name evidence="3" type="ORF">PGLA2088_LOCUS295</name>
</gene>
<evidence type="ECO:0000256" key="1">
    <source>
        <dbReference type="RuleBase" id="RU003682"/>
    </source>
</evidence>
<dbReference type="EMBL" id="CAJNNW010000154">
    <property type="protein sequence ID" value="CAE8624185.1"/>
    <property type="molecule type" value="Genomic_DNA"/>
</dbReference>
<evidence type="ECO:0000259" key="2">
    <source>
        <dbReference type="PROSITE" id="PS51471"/>
    </source>
</evidence>
<dbReference type="PROSITE" id="PS51471">
    <property type="entry name" value="FE2OG_OXY"/>
    <property type="match status" value="1"/>
</dbReference>
<keyword evidence="1" id="KW-0560">Oxidoreductase</keyword>
<evidence type="ECO:0000313" key="4">
    <source>
        <dbReference type="EMBL" id="CAE8627802.1"/>
    </source>
</evidence>
<sequence length="358" mass="38681">MPSAGTQVPVVDIAPFRAALGTLRSQRQGADRGGACAALPEDARRVAQQWREAFSTYGFCQVTGHGVPDDAIEAAYGAARRFFSLPAEGKLRCDLGKGYGFGGFTAQGKERVSATASEQPDGQVLGSEAARPPDRVESMVVYGTEEDLVPSGVEGYKDAVHGYHDGMKQLLKVVMALTACSLDLDFDYFEPFYASKTAEGSLRLAYYPAFEEGQEPLPKQLRYGEHTDYTGFTLLWQDHNVAGLQTATDLRPPQGGLQVRMPDGSFVDCPPMPGAFTVNAGDLIQVWTNDVFLSNVHRVVNPPPGDRNDRISMVFFTGPAADTVVEALPTCVGPRQPAKYAPVTAGEHLQKKLFASNK</sequence>
<dbReference type="GO" id="GO:0046872">
    <property type="term" value="F:metal ion binding"/>
    <property type="evidence" value="ECO:0007669"/>
    <property type="project" value="UniProtKB-KW"/>
</dbReference>
<dbReference type="GO" id="GO:0016491">
    <property type="term" value="F:oxidoreductase activity"/>
    <property type="evidence" value="ECO:0007669"/>
    <property type="project" value="UniProtKB-KW"/>
</dbReference>
<dbReference type="OMA" id="PAFWHGD"/>
<protein>
    <recommendedName>
        <fullName evidence="2">Fe2OG dioxygenase domain-containing protein</fullName>
    </recommendedName>
</protein>
<proteinExistence type="inferred from homology"/>
<reference evidence="4" key="1">
    <citation type="submission" date="2021-02" db="EMBL/GenBank/DDBJ databases">
        <authorList>
            <person name="Dougan E. K."/>
            <person name="Rhodes N."/>
            <person name="Thang M."/>
            <person name="Chan C."/>
        </authorList>
    </citation>
    <scope>NUCLEOTIDE SEQUENCE</scope>
</reference>
<dbReference type="InterPro" id="IPR044861">
    <property type="entry name" value="IPNS-like_FE2OG_OXY"/>
</dbReference>
<evidence type="ECO:0000313" key="3">
    <source>
        <dbReference type="EMBL" id="CAE8624185.1"/>
    </source>
</evidence>
<dbReference type="InterPro" id="IPR027443">
    <property type="entry name" value="IPNS-like_sf"/>
</dbReference>
<comment type="caution">
    <text evidence="4">The sequence shown here is derived from an EMBL/GenBank/DDBJ whole genome shotgun (WGS) entry which is preliminary data.</text>
</comment>
<dbReference type="PANTHER" id="PTHR47990">
    <property type="entry name" value="2-OXOGLUTARATE (2OG) AND FE(II)-DEPENDENT OXYGENASE SUPERFAMILY PROTEIN-RELATED"/>
    <property type="match status" value="1"/>
</dbReference>
<keyword evidence="1" id="KW-0479">Metal-binding</keyword>
<dbReference type="Pfam" id="PF14226">
    <property type="entry name" value="DIOX_N"/>
    <property type="match status" value="1"/>
</dbReference>
<dbReference type="Proteomes" id="UP000654075">
    <property type="component" value="Unassembled WGS sequence"/>
</dbReference>
<organism evidence="4 5">
    <name type="scientific">Polarella glacialis</name>
    <name type="common">Dinoflagellate</name>
    <dbReference type="NCBI Taxonomy" id="89957"/>
    <lineage>
        <taxon>Eukaryota</taxon>
        <taxon>Sar</taxon>
        <taxon>Alveolata</taxon>
        <taxon>Dinophyceae</taxon>
        <taxon>Suessiales</taxon>
        <taxon>Suessiaceae</taxon>
        <taxon>Polarella</taxon>
    </lineage>
</organism>
<dbReference type="InterPro" id="IPR050231">
    <property type="entry name" value="Iron_ascorbate_oxido_reductase"/>
</dbReference>
<comment type="similarity">
    <text evidence="1">Belongs to the iron/ascorbate-dependent oxidoreductase family.</text>
</comment>
<dbReference type="SUPFAM" id="SSF51197">
    <property type="entry name" value="Clavaminate synthase-like"/>
    <property type="match status" value="1"/>
</dbReference>
<dbReference type="Proteomes" id="UP000626109">
    <property type="component" value="Unassembled WGS sequence"/>
</dbReference>
<dbReference type="InterPro" id="IPR026992">
    <property type="entry name" value="DIOX_N"/>
</dbReference>